<dbReference type="Gene3D" id="2.40.70.10">
    <property type="entry name" value="Acid Proteases"/>
    <property type="match status" value="1"/>
</dbReference>
<dbReference type="PANTHER" id="PTHR37984">
    <property type="entry name" value="PROTEIN CBG26694"/>
    <property type="match status" value="1"/>
</dbReference>
<dbReference type="PANTHER" id="PTHR37984:SF15">
    <property type="entry name" value="INTEGRASE CATALYTIC DOMAIN-CONTAINING PROTEIN"/>
    <property type="match status" value="1"/>
</dbReference>
<organism evidence="2 3">
    <name type="scientific">Perkinsus olseni</name>
    <name type="common">Perkinsus atlanticus</name>
    <dbReference type="NCBI Taxonomy" id="32597"/>
    <lineage>
        <taxon>Eukaryota</taxon>
        <taxon>Sar</taxon>
        <taxon>Alveolata</taxon>
        <taxon>Perkinsozoa</taxon>
        <taxon>Perkinsea</taxon>
        <taxon>Perkinsida</taxon>
        <taxon>Perkinsidae</taxon>
        <taxon>Perkinsus</taxon>
    </lineage>
</organism>
<reference evidence="2 3" key="1">
    <citation type="submission" date="2020-04" db="EMBL/GenBank/DDBJ databases">
        <title>Perkinsus olseni comparative genomics.</title>
        <authorList>
            <person name="Bogema D.R."/>
        </authorList>
    </citation>
    <scope>NUCLEOTIDE SEQUENCE [LARGE SCALE GENOMIC DNA]</scope>
    <source>
        <strain evidence="2">00978-12</strain>
    </source>
</reference>
<dbReference type="InterPro" id="IPR021109">
    <property type="entry name" value="Peptidase_aspartic_dom_sf"/>
</dbReference>
<protein>
    <recommendedName>
        <fullName evidence="1">Integrase catalytic domain-containing protein</fullName>
    </recommendedName>
</protein>
<evidence type="ECO:0000313" key="3">
    <source>
        <dbReference type="Proteomes" id="UP000541610"/>
    </source>
</evidence>
<evidence type="ECO:0000313" key="2">
    <source>
        <dbReference type="EMBL" id="KAF4694414.1"/>
    </source>
</evidence>
<dbReference type="SUPFAM" id="SSF50630">
    <property type="entry name" value="Acid proteases"/>
    <property type="match status" value="1"/>
</dbReference>
<dbReference type="InterPro" id="IPR036397">
    <property type="entry name" value="RNaseH_sf"/>
</dbReference>
<gene>
    <name evidence="2" type="ORF">FOZ60_008284</name>
</gene>
<dbReference type="Pfam" id="PF00665">
    <property type="entry name" value="rve"/>
    <property type="match status" value="1"/>
</dbReference>
<sequence>MFVMNASSEAISDGSVLYARTSSNLSRETRTRGKGSRPYGKALTLGAIAAVVTPLSRTPHVDAKLSIDGGKSILSPTTSVLVDSGSTLTAVSADFIRRHGFSKYVNSADGASSIKVVGGHDISVQGVLSCSISFDNGYHVSNVKLCVIPGLALSDVILGSDFLEAHAADVSYSRRSLVFPDIAISFNEFDTDHDSPTNVHISGVSDGSVKRPDHPLHIESSDVILDFIDGRWVLKWKWLHGEPTTEESRRLCQPPFLYRRKMTATQQRQFEEEVQAWIDQKWLIPFDEDPSRLDRIQQNLLRHNLPTKSPEDLAKARVLGLQLFVGPDDVFILETDFILYTDGSSTCTGYVLLNDNYIIEDGCKLRCKSDRINAALRWNVHHLTLRIDSRIVYNWLSTVRRPQVHGIYEMLVEWVDTSSNLADTLCRVPQRWIVEEHQLQTPQLAAVGVSYCLEPIVSFGKLHHHQQRDDELSKVFSFVERGLPYQRFLPTGYRKIWDQLCIKDGLLCRSYPLPGYHKVTVPLLPYDLRTRVLRHEHTHPTGGHVSWDRLVGRIRTKVYWLTMNQDVQRFCATCSFCIAAKARMPVYQPLSQTEIGSPWEVVVVDVLKMPVDSSGNSILVTASDSFTKWVEARVVPREDAFSVTEALVSIFTSMGLPGFIRSDRGSVFRSHVMRQLAARFGSAKLKYSTSYHPQSQGQIERWHTVEPF</sequence>
<dbReference type="OrthoDB" id="6378490at2759"/>
<dbReference type="InterPro" id="IPR012337">
    <property type="entry name" value="RNaseH-like_sf"/>
</dbReference>
<name>A0A7J6PDZ1_PEROL</name>
<dbReference type="Pfam" id="PF13975">
    <property type="entry name" value="gag-asp_proteas"/>
    <property type="match status" value="1"/>
</dbReference>
<dbReference type="GO" id="GO:0015074">
    <property type="term" value="P:DNA integration"/>
    <property type="evidence" value="ECO:0007669"/>
    <property type="project" value="InterPro"/>
</dbReference>
<dbReference type="EMBL" id="JABANP010000033">
    <property type="protein sequence ID" value="KAF4694414.1"/>
    <property type="molecule type" value="Genomic_DNA"/>
</dbReference>
<comment type="caution">
    <text evidence="2">The sequence shown here is derived from an EMBL/GenBank/DDBJ whole genome shotgun (WGS) entry which is preliminary data.</text>
</comment>
<evidence type="ECO:0000259" key="1">
    <source>
        <dbReference type="PROSITE" id="PS50994"/>
    </source>
</evidence>
<proteinExistence type="predicted"/>
<dbReference type="FunFam" id="1.10.340.70:FF:000001">
    <property type="entry name" value="Retrovirus-related Pol polyprotein from transposon gypsy-like Protein"/>
    <property type="match status" value="1"/>
</dbReference>
<dbReference type="GO" id="GO:0003676">
    <property type="term" value="F:nucleic acid binding"/>
    <property type="evidence" value="ECO:0007669"/>
    <property type="project" value="InterPro"/>
</dbReference>
<dbReference type="Pfam" id="PF17921">
    <property type="entry name" value="Integrase_H2C2"/>
    <property type="match status" value="1"/>
</dbReference>
<dbReference type="AlphaFoldDB" id="A0A7J6PDZ1"/>
<dbReference type="CDD" id="cd00303">
    <property type="entry name" value="retropepsin_like"/>
    <property type="match status" value="1"/>
</dbReference>
<accession>A0A7J6PDZ1</accession>
<feature type="domain" description="Integrase catalytic" evidence="1">
    <location>
        <begin position="594"/>
        <end position="708"/>
    </location>
</feature>
<dbReference type="Proteomes" id="UP000541610">
    <property type="component" value="Unassembled WGS sequence"/>
</dbReference>
<dbReference type="InterPro" id="IPR001584">
    <property type="entry name" value="Integrase_cat-core"/>
</dbReference>
<dbReference type="InterPro" id="IPR050951">
    <property type="entry name" value="Retrovirus_Pol_polyprotein"/>
</dbReference>
<dbReference type="Gene3D" id="1.10.340.70">
    <property type="match status" value="1"/>
</dbReference>
<dbReference type="SUPFAM" id="SSF53098">
    <property type="entry name" value="Ribonuclease H-like"/>
    <property type="match status" value="1"/>
</dbReference>
<dbReference type="PROSITE" id="PS50994">
    <property type="entry name" value="INTEGRASE"/>
    <property type="match status" value="1"/>
</dbReference>
<dbReference type="InterPro" id="IPR041588">
    <property type="entry name" value="Integrase_H2C2"/>
</dbReference>
<dbReference type="Gene3D" id="3.30.420.10">
    <property type="entry name" value="Ribonuclease H-like superfamily/Ribonuclease H"/>
    <property type="match status" value="1"/>
</dbReference>